<dbReference type="SUPFAM" id="SSF55144">
    <property type="entry name" value="LigT-like"/>
    <property type="match status" value="1"/>
</dbReference>
<dbReference type="EMBL" id="MU006289">
    <property type="protein sequence ID" value="KAF2856418.1"/>
    <property type="molecule type" value="Genomic_DNA"/>
</dbReference>
<dbReference type="Gene3D" id="3.90.1140.10">
    <property type="entry name" value="Cyclic phosphodiesterase"/>
    <property type="match status" value="1"/>
</dbReference>
<gene>
    <name evidence="1" type="ORF">T440DRAFT_439466</name>
</gene>
<protein>
    <submittedName>
        <fullName evidence="1">2',3'-cyclic-nucleotide 3'-phosphodiesterase</fullName>
    </submittedName>
</protein>
<dbReference type="Pfam" id="PF07823">
    <property type="entry name" value="CPDase"/>
    <property type="match status" value="1"/>
</dbReference>
<dbReference type="InterPro" id="IPR009097">
    <property type="entry name" value="Cyclic_Pdiesterase"/>
</dbReference>
<evidence type="ECO:0000313" key="1">
    <source>
        <dbReference type="EMBL" id="KAF2856418.1"/>
    </source>
</evidence>
<evidence type="ECO:0000313" key="2">
    <source>
        <dbReference type="Proteomes" id="UP000799423"/>
    </source>
</evidence>
<dbReference type="PANTHER" id="PTHR28141">
    <property type="entry name" value="2',3'-CYCLIC-NUCLEOTIDE 3'-PHOSPHODIESTERASE"/>
    <property type="match status" value="1"/>
</dbReference>
<organism evidence="1 2">
    <name type="scientific">Plenodomus tracheiphilus IPT5</name>
    <dbReference type="NCBI Taxonomy" id="1408161"/>
    <lineage>
        <taxon>Eukaryota</taxon>
        <taxon>Fungi</taxon>
        <taxon>Dikarya</taxon>
        <taxon>Ascomycota</taxon>
        <taxon>Pezizomycotina</taxon>
        <taxon>Dothideomycetes</taxon>
        <taxon>Pleosporomycetidae</taxon>
        <taxon>Pleosporales</taxon>
        <taxon>Pleosporineae</taxon>
        <taxon>Leptosphaeriaceae</taxon>
        <taxon>Plenodomus</taxon>
    </lineage>
</organism>
<keyword evidence="2" id="KW-1185">Reference proteome</keyword>
<dbReference type="OrthoDB" id="514292at2759"/>
<dbReference type="AlphaFoldDB" id="A0A6A7BQ45"/>
<dbReference type="GO" id="GO:0009187">
    <property type="term" value="P:cyclic nucleotide metabolic process"/>
    <property type="evidence" value="ECO:0007669"/>
    <property type="project" value="TreeGrafter"/>
</dbReference>
<reference evidence="1" key="1">
    <citation type="submission" date="2020-01" db="EMBL/GenBank/DDBJ databases">
        <authorList>
            <consortium name="DOE Joint Genome Institute"/>
            <person name="Haridas S."/>
            <person name="Albert R."/>
            <person name="Binder M."/>
            <person name="Bloem J."/>
            <person name="Labutti K."/>
            <person name="Salamov A."/>
            <person name="Andreopoulos B."/>
            <person name="Baker S.E."/>
            <person name="Barry K."/>
            <person name="Bills G."/>
            <person name="Bluhm B.H."/>
            <person name="Cannon C."/>
            <person name="Castanera R."/>
            <person name="Culley D.E."/>
            <person name="Daum C."/>
            <person name="Ezra D."/>
            <person name="Gonzalez J.B."/>
            <person name="Henrissat B."/>
            <person name="Kuo A."/>
            <person name="Liang C."/>
            <person name="Lipzen A."/>
            <person name="Lutzoni F."/>
            <person name="Magnuson J."/>
            <person name="Mondo S."/>
            <person name="Nolan M."/>
            <person name="Ohm R."/>
            <person name="Pangilinan J."/>
            <person name="Park H.-J."/>
            <person name="Ramirez L."/>
            <person name="Alfaro M."/>
            <person name="Sun H."/>
            <person name="Tritt A."/>
            <person name="Yoshinaga Y."/>
            <person name="Zwiers L.-H."/>
            <person name="Turgeon B.G."/>
            <person name="Goodwin S.B."/>
            <person name="Spatafora J.W."/>
            <person name="Crous P.W."/>
            <person name="Grigoriev I.V."/>
        </authorList>
    </citation>
    <scope>NUCLEOTIDE SEQUENCE</scope>
    <source>
        <strain evidence="1">IPT5</strain>
    </source>
</reference>
<proteinExistence type="predicted"/>
<dbReference type="PANTHER" id="PTHR28141:SF1">
    <property type="entry name" value="2',3'-CYCLIC-NUCLEOTIDE 3'-PHOSPHODIESTERASE"/>
    <property type="match status" value="1"/>
</dbReference>
<sequence>MPGSSLWLLPPPTHPLTTTLPTLISKTSTHFSSPHRFIPHITLTSSIPPSSYINNPQAFLDALVLPSANDVVVTFEALASEDVFVRKLYIKCGKSGGLAELAGVCRGVVPGFEEQEKVEKWVEEEYRPHLSLLYHDCPAVGQAGLAEVEGMARDLGVDVRGRGEMGGWKGGRVVLVPTDEAIEEWNVIAERSL</sequence>
<dbReference type="InterPro" id="IPR012386">
    <property type="entry name" value="Cyclic-nucl_3Pdiesterase"/>
</dbReference>
<name>A0A6A7BQ45_9PLEO</name>
<dbReference type="GO" id="GO:0004113">
    <property type="term" value="F:2',3'-cyclic-nucleotide 3'-phosphodiesterase activity"/>
    <property type="evidence" value="ECO:0007669"/>
    <property type="project" value="TreeGrafter"/>
</dbReference>
<accession>A0A6A7BQ45</accession>
<dbReference type="Proteomes" id="UP000799423">
    <property type="component" value="Unassembled WGS sequence"/>
</dbReference>